<keyword evidence="5" id="KW-0645">Protease</keyword>
<evidence type="ECO:0000256" key="6">
    <source>
        <dbReference type="ARBA" id="ARBA00022679"/>
    </source>
</evidence>
<dbReference type="InterPro" id="IPR036875">
    <property type="entry name" value="Znf_CCHC_sf"/>
</dbReference>
<dbReference type="InterPro" id="IPR001584">
    <property type="entry name" value="Integrase_cat-core"/>
</dbReference>
<dbReference type="GO" id="GO:0005524">
    <property type="term" value="F:ATP binding"/>
    <property type="evidence" value="ECO:0007669"/>
    <property type="project" value="UniProtKB-KW"/>
</dbReference>
<evidence type="ECO:0000256" key="22">
    <source>
        <dbReference type="ARBA" id="ARBA00049244"/>
    </source>
</evidence>
<keyword evidence="7" id="KW-0548">Nucleotidyltransferase</keyword>
<keyword evidence="15" id="KW-0694">RNA-binding</keyword>
<accession>A0A9Q3FAT3</accession>
<evidence type="ECO:0000256" key="18">
    <source>
        <dbReference type="ARBA" id="ARBA00022932"/>
    </source>
</evidence>
<dbReference type="GO" id="GO:0003964">
    <property type="term" value="F:RNA-directed DNA polymerase activity"/>
    <property type="evidence" value="ECO:0007669"/>
    <property type="project" value="UniProtKB-KW"/>
</dbReference>
<keyword evidence="23" id="KW-0862">Zinc</keyword>
<evidence type="ECO:0000256" key="17">
    <source>
        <dbReference type="ARBA" id="ARBA00022918"/>
    </source>
</evidence>
<evidence type="ECO:0000256" key="3">
    <source>
        <dbReference type="ARBA" id="ARBA00022612"/>
    </source>
</evidence>
<evidence type="ECO:0000259" key="26">
    <source>
        <dbReference type="PROSITE" id="PS50994"/>
    </source>
</evidence>
<protein>
    <submittedName>
        <fullName evidence="27">Uncharacterized protein</fullName>
    </submittedName>
</protein>
<dbReference type="PANTHER" id="PTHR42648">
    <property type="entry name" value="TRANSPOSASE, PUTATIVE-RELATED"/>
    <property type="match status" value="1"/>
</dbReference>
<evidence type="ECO:0000256" key="12">
    <source>
        <dbReference type="ARBA" id="ARBA00022801"/>
    </source>
</evidence>
<dbReference type="InterPro" id="IPR012337">
    <property type="entry name" value="RNaseH-like_sf"/>
</dbReference>
<keyword evidence="13" id="KW-0067">ATP-binding</keyword>
<dbReference type="GO" id="GO:0006310">
    <property type="term" value="P:DNA recombination"/>
    <property type="evidence" value="ECO:0007669"/>
    <property type="project" value="UniProtKB-KW"/>
</dbReference>
<keyword evidence="18" id="KW-0239">DNA-directed DNA polymerase</keyword>
<evidence type="ECO:0000256" key="8">
    <source>
        <dbReference type="ARBA" id="ARBA00022722"/>
    </source>
</evidence>
<keyword evidence="3" id="KW-1188">Viral release from host cell</keyword>
<feature type="domain" description="CCHC-type" evidence="25">
    <location>
        <begin position="276"/>
        <end position="290"/>
    </location>
</feature>
<dbReference type="GO" id="GO:0032196">
    <property type="term" value="P:transposition"/>
    <property type="evidence" value="ECO:0007669"/>
    <property type="project" value="UniProtKB-KW"/>
</dbReference>
<dbReference type="GO" id="GO:0006397">
    <property type="term" value="P:mRNA processing"/>
    <property type="evidence" value="ECO:0007669"/>
    <property type="project" value="UniProtKB-KW"/>
</dbReference>
<dbReference type="InterPro" id="IPR039537">
    <property type="entry name" value="Retrotran_Ty1/copia-like"/>
</dbReference>
<dbReference type="AlphaFoldDB" id="A0A9Q3FAT3"/>
<sequence length="659" mass="74132">MAKSKGVSEDDMSVILQADKQAEIFQRFILLAEKIRPQLRADGANFNLWSKNMIIAWETYFMGDPDYFQQTSIDTNIKRNLVARIFIEHSVNNSAYESVTSRIFTSNARQIYQALKNRFNRPSWSSVVYHGNVLFKPSSDYSDDINEHAMLVTEAVQNLENQLGRVDSELLTTLAIYYAVSSMHQLIIPAINTLMATNPEIKVRPDDLLNMIRQIATASPSFNHSTEIARINAASRFGRKESYSTPNASVSNRKPTTTPSGNPWANVKVPSSRFPCHYCGEVGHWSPKCPLKEKAIEARNKTRNQRVDVAGIGVVSALEGGEALLDSGATHSVVGNISLFTSLTSTNMKLSVASSKSYKVDAIGTIDLNTSSGTITLHNVLYFRNIPGVILSMGHLLKERFSIQFSDNVFTIATSTFQINTIKRHNQWFIPFLFRPPLSSQLASIKSVEGSLKNNSLLWHQCLGHLSIRQLTRMQKSNAVIGIPNSSFSDIKICHDCSISKSQHHPVKSASRQMVNKPGDLIVADLMGPYGVSLNHKKYILMIQDAFPRVVVAIPLTDKEEAKTYFIHWIKKFVNITTYKIKVIRTDNGAEFKNHILNDFLITNGIIHEYSVPYEHHQNGHIERTNQMISEMARTSMIAAKLPSFLWPLAFRHAVWIFN</sequence>
<evidence type="ECO:0000256" key="11">
    <source>
        <dbReference type="ARBA" id="ARBA00022759"/>
    </source>
</evidence>
<dbReference type="GO" id="GO:0008270">
    <property type="term" value="F:zinc ion binding"/>
    <property type="evidence" value="ECO:0007669"/>
    <property type="project" value="UniProtKB-KW"/>
</dbReference>
<keyword evidence="17" id="KW-0695">RNA-directed DNA polymerase</keyword>
<dbReference type="Pfam" id="PF22936">
    <property type="entry name" value="Pol_BBD"/>
    <property type="match status" value="1"/>
</dbReference>
<comment type="caution">
    <text evidence="27">The sequence shown here is derived from an EMBL/GenBank/DDBJ whole genome shotgun (WGS) entry which is preliminary data.</text>
</comment>
<comment type="catalytic activity">
    <reaction evidence="22">
        <text>DNA(n) + a 2'-deoxyribonucleoside 5'-triphosphate = DNA(n+1) + diphosphate</text>
        <dbReference type="Rhea" id="RHEA:22508"/>
        <dbReference type="Rhea" id="RHEA-COMP:17339"/>
        <dbReference type="Rhea" id="RHEA-COMP:17340"/>
        <dbReference type="ChEBI" id="CHEBI:33019"/>
        <dbReference type="ChEBI" id="CHEBI:61560"/>
        <dbReference type="ChEBI" id="CHEBI:173112"/>
        <dbReference type="EC" id="2.7.7.7"/>
    </reaction>
</comment>
<keyword evidence="14" id="KW-0460">Magnesium</keyword>
<evidence type="ECO:0000256" key="16">
    <source>
        <dbReference type="ARBA" id="ARBA00022908"/>
    </source>
</evidence>
<evidence type="ECO:0000313" key="28">
    <source>
        <dbReference type="Proteomes" id="UP000765509"/>
    </source>
</evidence>
<organism evidence="27 28">
    <name type="scientific">Austropuccinia psidii MF-1</name>
    <dbReference type="NCBI Taxonomy" id="1389203"/>
    <lineage>
        <taxon>Eukaryota</taxon>
        <taxon>Fungi</taxon>
        <taxon>Dikarya</taxon>
        <taxon>Basidiomycota</taxon>
        <taxon>Pucciniomycotina</taxon>
        <taxon>Pucciniomycetes</taxon>
        <taxon>Pucciniales</taxon>
        <taxon>Sphaerophragmiaceae</taxon>
        <taxon>Austropuccinia</taxon>
    </lineage>
</organism>
<evidence type="ECO:0000313" key="27">
    <source>
        <dbReference type="EMBL" id="MBW0536703.1"/>
    </source>
</evidence>
<feature type="region of interest" description="Disordered" evidence="24">
    <location>
        <begin position="240"/>
        <end position="265"/>
    </location>
</feature>
<dbReference type="Pfam" id="PF00098">
    <property type="entry name" value="zf-CCHC"/>
    <property type="match status" value="1"/>
</dbReference>
<dbReference type="PROSITE" id="PS50158">
    <property type="entry name" value="ZF_CCHC"/>
    <property type="match status" value="1"/>
</dbReference>
<evidence type="ECO:0000256" key="19">
    <source>
        <dbReference type="ARBA" id="ARBA00023113"/>
    </source>
</evidence>
<feature type="compositionally biased region" description="Polar residues" evidence="24">
    <location>
        <begin position="243"/>
        <end position="263"/>
    </location>
</feature>
<evidence type="ECO:0000256" key="24">
    <source>
        <dbReference type="SAM" id="MobiDB-lite"/>
    </source>
</evidence>
<evidence type="ECO:0000256" key="2">
    <source>
        <dbReference type="ARBA" id="ARBA00022578"/>
    </source>
</evidence>
<dbReference type="Gene3D" id="4.10.60.10">
    <property type="entry name" value="Zinc finger, CCHC-type"/>
    <property type="match status" value="1"/>
</dbReference>
<evidence type="ECO:0000256" key="20">
    <source>
        <dbReference type="ARBA" id="ARBA00023172"/>
    </source>
</evidence>
<evidence type="ECO:0000256" key="15">
    <source>
        <dbReference type="ARBA" id="ARBA00022884"/>
    </source>
</evidence>
<evidence type="ECO:0000256" key="23">
    <source>
        <dbReference type="PROSITE-ProRule" id="PRU00047"/>
    </source>
</evidence>
<keyword evidence="19" id="KW-0917">Virion maturation</keyword>
<keyword evidence="16" id="KW-0229">DNA integration</keyword>
<dbReference type="GO" id="GO:0003887">
    <property type="term" value="F:DNA-directed DNA polymerase activity"/>
    <property type="evidence" value="ECO:0007669"/>
    <property type="project" value="UniProtKB-KW"/>
</dbReference>
<dbReference type="GO" id="GO:0003723">
    <property type="term" value="F:RNA binding"/>
    <property type="evidence" value="ECO:0007669"/>
    <property type="project" value="UniProtKB-KW"/>
</dbReference>
<dbReference type="Gene3D" id="3.30.420.10">
    <property type="entry name" value="Ribonuclease H-like superfamily/Ribonuclease H"/>
    <property type="match status" value="1"/>
</dbReference>
<keyword evidence="6" id="KW-0808">Transferase</keyword>
<dbReference type="GO" id="GO:0004519">
    <property type="term" value="F:endonuclease activity"/>
    <property type="evidence" value="ECO:0007669"/>
    <property type="project" value="UniProtKB-KW"/>
</dbReference>
<evidence type="ECO:0000256" key="7">
    <source>
        <dbReference type="ARBA" id="ARBA00022695"/>
    </source>
</evidence>
<keyword evidence="8" id="KW-0540">Nuclease</keyword>
<keyword evidence="2" id="KW-0815">Transposition</keyword>
<dbReference type="GO" id="GO:0005634">
    <property type="term" value="C:nucleus"/>
    <property type="evidence" value="ECO:0007669"/>
    <property type="project" value="UniProtKB-ARBA"/>
</dbReference>
<keyword evidence="4" id="KW-0507">mRNA processing</keyword>
<dbReference type="SUPFAM" id="SSF57756">
    <property type="entry name" value="Retrovirus zinc finger-like domains"/>
    <property type="match status" value="1"/>
</dbReference>
<dbReference type="InterPro" id="IPR036397">
    <property type="entry name" value="RNaseH_sf"/>
</dbReference>
<reference evidence="27" key="1">
    <citation type="submission" date="2021-03" db="EMBL/GenBank/DDBJ databases">
        <title>Draft genome sequence of rust myrtle Austropuccinia psidii MF-1, a brazilian biotype.</title>
        <authorList>
            <person name="Quecine M.C."/>
            <person name="Pachon D.M.R."/>
            <person name="Bonatelli M.L."/>
            <person name="Correr F.H."/>
            <person name="Franceschini L.M."/>
            <person name="Leite T.F."/>
            <person name="Margarido G.R.A."/>
            <person name="Almeida C.A."/>
            <person name="Ferrarezi J.A."/>
            <person name="Labate C.A."/>
        </authorList>
    </citation>
    <scope>NUCLEOTIDE SEQUENCE</scope>
    <source>
        <strain evidence="27">MF-1</strain>
    </source>
</reference>
<keyword evidence="9" id="KW-0479">Metal-binding</keyword>
<keyword evidence="10" id="KW-0547">Nucleotide-binding</keyword>
<dbReference type="EMBL" id="AVOT02041383">
    <property type="protein sequence ID" value="MBW0536703.1"/>
    <property type="molecule type" value="Genomic_DNA"/>
</dbReference>
<dbReference type="GO" id="GO:0015074">
    <property type="term" value="P:DNA integration"/>
    <property type="evidence" value="ECO:0007669"/>
    <property type="project" value="UniProtKB-KW"/>
</dbReference>
<evidence type="ECO:0000256" key="13">
    <source>
        <dbReference type="ARBA" id="ARBA00022840"/>
    </source>
</evidence>
<dbReference type="PROSITE" id="PS00141">
    <property type="entry name" value="ASP_PROTEASE"/>
    <property type="match status" value="1"/>
</dbReference>
<keyword evidence="12" id="KW-0378">Hydrolase</keyword>
<dbReference type="PANTHER" id="PTHR42648:SF11">
    <property type="entry name" value="TRANSPOSON TY4-P GAG-POL POLYPROTEIN"/>
    <property type="match status" value="1"/>
</dbReference>
<keyword evidence="28" id="KW-1185">Reference proteome</keyword>
<evidence type="ECO:0000256" key="1">
    <source>
        <dbReference type="ARBA" id="ARBA00002180"/>
    </source>
</evidence>
<evidence type="ECO:0000256" key="10">
    <source>
        <dbReference type="ARBA" id="ARBA00022741"/>
    </source>
</evidence>
<evidence type="ECO:0000256" key="14">
    <source>
        <dbReference type="ARBA" id="ARBA00022842"/>
    </source>
</evidence>
<evidence type="ECO:0000256" key="5">
    <source>
        <dbReference type="ARBA" id="ARBA00022670"/>
    </source>
</evidence>
<evidence type="ECO:0000256" key="9">
    <source>
        <dbReference type="ARBA" id="ARBA00022723"/>
    </source>
</evidence>
<evidence type="ECO:0000259" key="25">
    <source>
        <dbReference type="PROSITE" id="PS50158"/>
    </source>
</evidence>
<dbReference type="Proteomes" id="UP000765509">
    <property type="component" value="Unassembled WGS sequence"/>
</dbReference>
<comment type="catalytic activity">
    <reaction evidence="21">
        <text>DNA(n) + a 2'-deoxyribonucleoside 5'-triphosphate = DNA(n+1) + diphosphate</text>
        <dbReference type="Rhea" id="RHEA:22508"/>
        <dbReference type="Rhea" id="RHEA-COMP:17339"/>
        <dbReference type="Rhea" id="RHEA-COMP:17340"/>
        <dbReference type="ChEBI" id="CHEBI:33019"/>
        <dbReference type="ChEBI" id="CHEBI:61560"/>
        <dbReference type="ChEBI" id="CHEBI:173112"/>
        <dbReference type="EC" id="2.7.7.49"/>
    </reaction>
</comment>
<name>A0A9Q3FAT3_9BASI</name>
<evidence type="ECO:0000256" key="21">
    <source>
        <dbReference type="ARBA" id="ARBA00048173"/>
    </source>
</evidence>
<dbReference type="GO" id="GO:0006508">
    <property type="term" value="P:proteolysis"/>
    <property type="evidence" value="ECO:0007669"/>
    <property type="project" value="UniProtKB-KW"/>
</dbReference>
<dbReference type="PROSITE" id="PS50994">
    <property type="entry name" value="INTEGRASE"/>
    <property type="match status" value="1"/>
</dbReference>
<proteinExistence type="predicted"/>
<dbReference type="InterPro" id="IPR001878">
    <property type="entry name" value="Znf_CCHC"/>
</dbReference>
<dbReference type="SUPFAM" id="SSF53098">
    <property type="entry name" value="Ribonuclease H-like"/>
    <property type="match status" value="1"/>
</dbReference>
<gene>
    <name evidence="27" type="ORF">O181_076418</name>
</gene>
<keyword evidence="23" id="KW-0863">Zinc-finger</keyword>
<dbReference type="OrthoDB" id="3544839at2759"/>
<keyword evidence="20" id="KW-0233">DNA recombination</keyword>
<dbReference type="InterPro" id="IPR054722">
    <property type="entry name" value="PolX-like_BBD"/>
</dbReference>
<dbReference type="SMART" id="SM00343">
    <property type="entry name" value="ZnF_C2HC"/>
    <property type="match status" value="1"/>
</dbReference>
<dbReference type="Pfam" id="PF00665">
    <property type="entry name" value="rve"/>
    <property type="match status" value="1"/>
</dbReference>
<evidence type="ECO:0000256" key="4">
    <source>
        <dbReference type="ARBA" id="ARBA00022664"/>
    </source>
</evidence>
<feature type="domain" description="Integrase catalytic" evidence="26">
    <location>
        <begin position="514"/>
        <end position="659"/>
    </location>
</feature>
<keyword evidence="11" id="KW-0255">Endonuclease</keyword>
<dbReference type="InterPro" id="IPR025724">
    <property type="entry name" value="GAG-pre-integrase_dom"/>
</dbReference>
<dbReference type="Pfam" id="PF13976">
    <property type="entry name" value="gag_pre-integrs"/>
    <property type="match status" value="1"/>
</dbReference>
<dbReference type="InterPro" id="IPR001969">
    <property type="entry name" value="Aspartic_peptidase_AS"/>
</dbReference>
<dbReference type="GO" id="GO:0004190">
    <property type="term" value="F:aspartic-type endopeptidase activity"/>
    <property type="evidence" value="ECO:0007669"/>
    <property type="project" value="InterPro"/>
</dbReference>
<comment type="function">
    <text evidence="1">The aspartyl protease (PR) mediates the proteolytic cleavages of the Gag and Gag-Pol polyproteins after assembly of the VLP.</text>
</comment>